<keyword evidence="10" id="KW-0028">Amino-acid biosynthesis</keyword>
<dbReference type="Gene3D" id="3.30.470.10">
    <property type="match status" value="1"/>
</dbReference>
<proteinExistence type="inferred from homology"/>
<dbReference type="GO" id="GO:0008652">
    <property type="term" value="P:amino acid biosynthetic process"/>
    <property type="evidence" value="ECO:0007669"/>
    <property type="project" value="UniProtKB-ARBA"/>
</dbReference>
<reference evidence="14" key="1">
    <citation type="submission" date="2021-08" db="EMBL/GenBank/DDBJ databases">
        <authorList>
            <person name="Zhang H."/>
            <person name="Xu M."/>
            <person name="Yu Z."/>
            <person name="Yang L."/>
            <person name="Cai Y."/>
        </authorList>
    </citation>
    <scope>NUCLEOTIDE SEQUENCE</scope>
    <source>
        <strain evidence="14">CHL1</strain>
    </source>
</reference>
<evidence type="ECO:0000256" key="8">
    <source>
        <dbReference type="ARBA" id="ARBA00014472"/>
    </source>
</evidence>
<keyword evidence="10" id="KW-0100">Branched-chain amino acid biosynthesis</keyword>
<evidence type="ECO:0000256" key="4">
    <source>
        <dbReference type="ARBA" id="ARBA00004931"/>
    </source>
</evidence>
<dbReference type="NCBIfam" id="NF005209">
    <property type="entry name" value="PRK06680.1"/>
    <property type="match status" value="1"/>
</dbReference>
<dbReference type="GO" id="GO:0009082">
    <property type="term" value="P:branched-chain amino acid biosynthetic process"/>
    <property type="evidence" value="ECO:0007669"/>
    <property type="project" value="UniProtKB-KW"/>
</dbReference>
<keyword evidence="15" id="KW-1185">Reference proteome</keyword>
<comment type="pathway">
    <text evidence="4">Amino-acid biosynthesis; L-valine biosynthesis; L-valine from pyruvate: step 4/4.</text>
</comment>
<dbReference type="GO" id="GO:0004084">
    <property type="term" value="F:branched-chain-amino-acid transaminase activity"/>
    <property type="evidence" value="ECO:0007669"/>
    <property type="project" value="UniProtKB-EC"/>
</dbReference>
<dbReference type="InterPro" id="IPR036038">
    <property type="entry name" value="Aminotransferase-like"/>
</dbReference>
<gene>
    <name evidence="14" type="ORF">K6K41_00540</name>
</gene>
<dbReference type="KEGG" id="cmet:K6K41_00540"/>
<organism evidence="14 15">
    <name type="scientific">Chenggangzhangella methanolivorans</name>
    <dbReference type="NCBI Taxonomy" id="1437009"/>
    <lineage>
        <taxon>Bacteria</taxon>
        <taxon>Pseudomonadati</taxon>
        <taxon>Pseudomonadota</taxon>
        <taxon>Alphaproteobacteria</taxon>
        <taxon>Hyphomicrobiales</taxon>
        <taxon>Methylopilaceae</taxon>
        <taxon>Chenggangzhangella</taxon>
    </lineage>
</organism>
<accession>A0A9E6RG23</accession>
<dbReference type="EMBL" id="CP081869">
    <property type="protein sequence ID" value="QZO00322.1"/>
    <property type="molecule type" value="Genomic_DNA"/>
</dbReference>
<evidence type="ECO:0000256" key="1">
    <source>
        <dbReference type="ARBA" id="ARBA00001933"/>
    </source>
</evidence>
<comment type="pathway">
    <text evidence="5">Amino-acid biosynthesis; L-leucine biosynthesis; L-leucine from 3-methyl-2-oxobutanoate: step 4/4.</text>
</comment>
<dbReference type="AlphaFoldDB" id="A0A9E6RG23"/>
<dbReference type="RefSeq" id="WP_261403510.1">
    <property type="nucleotide sequence ID" value="NZ_CP081869.1"/>
</dbReference>
<comment type="catalytic activity">
    <reaction evidence="11">
        <text>L-valine + 2-oxoglutarate = 3-methyl-2-oxobutanoate + L-glutamate</text>
        <dbReference type="Rhea" id="RHEA:24813"/>
        <dbReference type="ChEBI" id="CHEBI:11851"/>
        <dbReference type="ChEBI" id="CHEBI:16810"/>
        <dbReference type="ChEBI" id="CHEBI:29985"/>
        <dbReference type="ChEBI" id="CHEBI:57762"/>
        <dbReference type="EC" id="2.6.1.42"/>
    </reaction>
</comment>
<dbReference type="InterPro" id="IPR043131">
    <property type="entry name" value="BCAT-like_N"/>
</dbReference>
<dbReference type="InterPro" id="IPR050571">
    <property type="entry name" value="Class-IV_PLP-Dep_Aminotrnsfr"/>
</dbReference>
<dbReference type="PANTHER" id="PTHR42743:SF11">
    <property type="entry name" value="AMINODEOXYCHORISMATE LYASE"/>
    <property type="match status" value="1"/>
</dbReference>
<comment type="cofactor">
    <cofactor evidence="1">
        <name>pyridoxal 5'-phosphate</name>
        <dbReference type="ChEBI" id="CHEBI:597326"/>
    </cofactor>
</comment>
<dbReference type="PANTHER" id="PTHR42743">
    <property type="entry name" value="AMINO-ACID AMINOTRANSFERASE"/>
    <property type="match status" value="1"/>
</dbReference>
<evidence type="ECO:0000256" key="11">
    <source>
        <dbReference type="ARBA" id="ARBA00048212"/>
    </source>
</evidence>
<evidence type="ECO:0000256" key="6">
    <source>
        <dbReference type="ARBA" id="ARBA00009320"/>
    </source>
</evidence>
<dbReference type="GO" id="GO:0005829">
    <property type="term" value="C:cytosol"/>
    <property type="evidence" value="ECO:0007669"/>
    <property type="project" value="TreeGrafter"/>
</dbReference>
<evidence type="ECO:0000313" key="14">
    <source>
        <dbReference type="EMBL" id="QZO00322.1"/>
    </source>
</evidence>
<evidence type="ECO:0000256" key="5">
    <source>
        <dbReference type="ARBA" id="ARBA00005072"/>
    </source>
</evidence>
<dbReference type="Proteomes" id="UP000825701">
    <property type="component" value="Chromosome"/>
</dbReference>
<name>A0A9E6RG23_9HYPH</name>
<comment type="function">
    <text evidence="2">Acts on leucine, isoleucine and valine.</text>
</comment>
<evidence type="ECO:0000256" key="2">
    <source>
        <dbReference type="ARBA" id="ARBA00003109"/>
    </source>
</evidence>
<evidence type="ECO:0000256" key="12">
    <source>
        <dbReference type="ARBA" id="ARBA00048798"/>
    </source>
</evidence>
<comment type="catalytic activity">
    <reaction evidence="12">
        <text>L-isoleucine + 2-oxoglutarate = (S)-3-methyl-2-oxopentanoate + L-glutamate</text>
        <dbReference type="Rhea" id="RHEA:24801"/>
        <dbReference type="ChEBI" id="CHEBI:16810"/>
        <dbReference type="ChEBI" id="CHEBI:29985"/>
        <dbReference type="ChEBI" id="CHEBI:35146"/>
        <dbReference type="ChEBI" id="CHEBI:58045"/>
        <dbReference type="EC" id="2.6.1.42"/>
    </reaction>
</comment>
<evidence type="ECO:0000256" key="7">
    <source>
        <dbReference type="ARBA" id="ARBA00013053"/>
    </source>
</evidence>
<dbReference type="Pfam" id="PF01063">
    <property type="entry name" value="Aminotran_4"/>
    <property type="match status" value="1"/>
</dbReference>
<dbReference type="FunFam" id="3.20.10.10:FF:000002">
    <property type="entry name" value="D-alanine aminotransferase"/>
    <property type="match status" value="1"/>
</dbReference>
<keyword evidence="9" id="KW-0663">Pyridoxal phosphate</keyword>
<evidence type="ECO:0000256" key="9">
    <source>
        <dbReference type="ARBA" id="ARBA00022898"/>
    </source>
</evidence>
<dbReference type="EC" id="2.6.1.42" evidence="7"/>
<evidence type="ECO:0000256" key="3">
    <source>
        <dbReference type="ARBA" id="ARBA00004824"/>
    </source>
</evidence>
<dbReference type="Gene3D" id="3.20.10.10">
    <property type="entry name" value="D-amino Acid Aminotransferase, subunit A, domain 2"/>
    <property type="match status" value="1"/>
</dbReference>
<comment type="similarity">
    <text evidence="6">Belongs to the class-IV pyridoxal-phosphate-dependent aminotransferase family.</text>
</comment>
<evidence type="ECO:0000256" key="10">
    <source>
        <dbReference type="ARBA" id="ARBA00023304"/>
    </source>
</evidence>
<dbReference type="SUPFAM" id="SSF56752">
    <property type="entry name" value="D-aminoacid aminotransferase-like PLP-dependent enzymes"/>
    <property type="match status" value="1"/>
</dbReference>
<dbReference type="InterPro" id="IPR001544">
    <property type="entry name" value="Aminotrans_IV"/>
</dbReference>
<comment type="pathway">
    <text evidence="3">Amino-acid biosynthesis; L-isoleucine biosynthesis; L-isoleucine from 2-oxobutanoate: step 4/4.</text>
</comment>
<sequence>MSRIAYVNGRYVPHAEASVHIEDRGYQFADGVYEVCEVMGGRLIDEPRHLARLWRSLDELRIRHPMSEAALKVVLRETVRRNRVREGIVYLQVTRGVARRDHYFPAATVAPAVVVTSRSFDRAKNDVGAEAGVKVITVPENRWPRVDIKSVGLLPNVLVKQQAKEAGAKEAWYVDADGHVTEGGSTNAWIVSADGVLITRPAESGILRGITRSTVADMARDLQIRVEERPFTVAEAKAAKEAFMTAATAIVTPIVAIDGAPVGDGRPGKVALELRRRYHEFAHRGEA</sequence>
<dbReference type="InterPro" id="IPR043132">
    <property type="entry name" value="BCAT-like_C"/>
</dbReference>
<evidence type="ECO:0000256" key="13">
    <source>
        <dbReference type="ARBA" id="ARBA00049229"/>
    </source>
</evidence>
<comment type="catalytic activity">
    <reaction evidence="13">
        <text>L-leucine + 2-oxoglutarate = 4-methyl-2-oxopentanoate + L-glutamate</text>
        <dbReference type="Rhea" id="RHEA:18321"/>
        <dbReference type="ChEBI" id="CHEBI:16810"/>
        <dbReference type="ChEBI" id="CHEBI:17865"/>
        <dbReference type="ChEBI" id="CHEBI:29985"/>
        <dbReference type="ChEBI" id="CHEBI:57427"/>
        <dbReference type="EC" id="2.6.1.42"/>
    </reaction>
</comment>
<protein>
    <recommendedName>
        <fullName evidence="8">Probable branched-chain-amino-acid aminotransferase</fullName>
        <ecNumber evidence="7">2.6.1.42</ecNumber>
    </recommendedName>
</protein>
<evidence type="ECO:0000313" key="15">
    <source>
        <dbReference type="Proteomes" id="UP000825701"/>
    </source>
</evidence>